<gene>
    <name evidence="2" type="ORF">CEV33_1799</name>
</gene>
<dbReference type="InterPro" id="IPR002656">
    <property type="entry name" value="Acyl_transf_3_dom"/>
</dbReference>
<proteinExistence type="predicted"/>
<dbReference type="GO" id="GO:0016747">
    <property type="term" value="F:acyltransferase activity, transferring groups other than amino-acyl groups"/>
    <property type="evidence" value="ECO:0007669"/>
    <property type="project" value="InterPro"/>
</dbReference>
<dbReference type="PANTHER" id="PTHR23028">
    <property type="entry name" value="ACETYLTRANSFERASE"/>
    <property type="match status" value="1"/>
</dbReference>
<comment type="caution">
    <text evidence="2">The sequence shown here is derived from an EMBL/GenBank/DDBJ whole genome shotgun (WGS) entry which is preliminary data.</text>
</comment>
<evidence type="ECO:0000259" key="1">
    <source>
        <dbReference type="Pfam" id="PF01757"/>
    </source>
</evidence>
<reference evidence="2 3" key="1">
    <citation type="submission" date="2017-07" db="EMBL/GenBank/DDBJ databases">
        <title>Phylogenetic study on the rhizospheric bacterium Ochrobactrum sp. A44.</title>
        <authorList>
            <person name="Krzyzanowska D.M."/>
            <person name="Ossowicki A."/>
            <person name="Rajewska M."/>
            <person name="Maciag T."/>
            <person name="Kaczynski Z."/>
            <person name="Czerwicka M."/>
            <person name="Jafra S."/>
        </authorList>
    </citation>
    <scope>NUCLEOTIDE SEQUENCE [LARGE SCALE GENOMIC DNA]</scope>
    <source>
        <strain evidence="2 3">OgA9a</strain>
    </source>
</reference>
<dbReference type="GO" id="GO:0000271">
    <property type="term" value="P:polysaccharide biosynthetic process"/>
    <property type="evidence" value="ECO:0007669"/>
    <property type="project" value="TreeGrafter"/>
</dbReference>
<dbReference type="RefSeq" id="WP_094541104.1">
    <property type="nucleotide sequence ID" value="NZ_JBHEER010000018.1"/>
</dbReference>
<keyword evidence="3" id="KW-1185">Reference proteome</keyword>
<dbReference type="Proteomes" id="UP000216478">
    <property type="component" value="Unassembled WGS sequence"/>
</dbReference>
<accession>A0A256F657</accession>
<name>A0A256F657_9HYPH</name>
<dbReference type="OrthoDB" id="9767863at2"/>
<protein>
    <submittedName>
        <fullName evidence="2">Acyltransferase family protein</fullName>
    </submittedName>
</protein>
<evidence type="ECO:0000313" key="2">
    <source>
        <dbReference type="EMBL" id="OYR10339.1"/>
    </source>
</evidence>
<dbReference type="EMBL" id="NNRL01000163">
    <property type="protein sequence ID" value="OYR10339.1"/>
    <property type="molecule type" value="Genomic_DNA"/>
</dbReference>
<dbReference type="GO" id="GO:0016020">
    <property type="term" value="C:membrane"/>
    <property type="evidence" value="ECO:0007669"/>
    <property type="project" value="TreeGrafter"/>
</dbReference>
<dbReference type="InterPro" id="IPR050879">
    <property type="entry name" value="Acyltransferase_3"/>
</dbReference>
<keyword evidence="2" id="KW-0808">Transferase</keyword>
<organism evidence="2 3">
    <name type="scientific">Brucella grignonensis</name>
    <dbReference type="NCBI Taxonomy" id="94627"/>
    <lineage>
        <taxon>Bacteria</taxon>
        <taxon>Pseudomonadati</taxon>
        <taxon>Pseudomonadota</taxon>
        <taxon>Alphaproteobacteria</taxon>
        <taxon>Hyphomicrobiales</taxon>
        <taxon>Brucellaceae</taxon>
        <taxon>Brucella/Ochrobactrum group</taxon>
        <taxon>Brucella</taxon>
    </lineage>
</organism>
<dbReference type="AlphaFoldDB" id="A0A256F657"/>
<sequence length="401" mass="45434">MEKNEEDLDEGKRRYYPGFSLMRLILGASVVISHSFLIATGYEETEPFEKYSGEILGIYAVYGFFILSGFLVTESARNSPDADIFLKKRFRRIFPGFLVCNILCVYFLSPWFSTNPFDFIVSHETWINFLKVVLFQSPNLYLDNIYFYETDPQVHWLASMANGVLWTIRYEVIGYALIGIVFFSSLRTLSEDKVLVTLSLMGIILSFSFGKITGEFLAGFLFLLPSLLAGVLMNVLTRHFRLRTSLAVLSLAALAICMFYVRQPTLAPFFMAYPIIWLGSRDAVIAHFFNNNVDLSYGIYLYGWPVTQVVRSFAGPNLSGYELALLAVPPTVIVAAASWFLVERPSLRYKSIRRPLVSMPISAERPPLHIEQNMGQPELLPSLLSNDRTDNCDVDGGKLKN</sequence>
<feature type="domain" description="Acyltransferase 3" evidence="1">
    <location>
        <begin position="18"/>
        <end position="336"/>
    </location>
</feature>
<keyword evidence="2" id="KW-0012">Acyltransferase</keyword>
<evidence type="ECO:0000313" key="3">
    <source>
        <dbReference type="Proteomes" id="UP000216478"/>
    </source>
</evidence>
<dbReference type="PANTHER" id="PTHR23028:SF53">
    <property type="entry name" value="ACYL_TRANSF_3 DOMAIN-CONTAINING PROTEIN"/>
    <property type="match status" value="1"/>
</dbReference>
<dbReference type="Pfam" id="PF01757">
    <property type="entry name" value="Acyl_transf_3"/>
    <property type="match status" value="1"/>
</dbReference>